<organism evidence="4 5">
    <name type="scientific">Ravibacter arvi</name>
    <dbReference type="NCBI Taxonomy" id="2051041"/>
    <lineage>
        <taxon>Bacteria</taxon>
        <taxon>Pseudomonadati</taxon>
        <taxon>Bacteroidota</taxon>
        <taxon>Cytophagia</taxon>
        <taxon>Cytophagales</taxon>
        <taxon>Spirosomataceae</taxon>
        <taxon>Ravibacter</taxon>
    </lineage>
</organism>
<reference evidence="5" key="1">
    <citation type="journal article" date="2019" name="Int. J. Syst. Evol. Microbiol.">
        <title>The Global Catalogue of Microorganisms (GCM) 10K type strain sequencing project: providing services to taxonomists for standard genome sequencing and annotation.</title>
        <authorList>
            <consortium name="The Broad Institute Genomics Platform"/>
            <consortium name="The Broad Institute Genome Sequencing Center for Infectious Disease"/>
            <person name="Wu L."/>
            <person name="Ma J."/>
        </authorList>
    </citation>
    <scope>NUCLEOTIDE SEQUENCE [LARGE SCALE GENOMIC DNA]</scope>
    <source>
        <strain evidence="5">JCM 31920</strain>
    </source>
</reference>
<comment type="subunit">
    <text evidence="3">UreD, UreF and UreG form a complex that acts as a GTP-hydrolysis-dependent molecular chaperone, activating the urease apoprotein by helping to assemble the nickel containing metallocenter of UreC. The UreE protein probably delivers the nickel.</text>
</comment>
<proteinExistence type="inferred from homology"/>
<dbReference type="PANTHER" id="PTHR33620">
    <property type="entry name" value="UREASE ACCESSORY PROTEIN F"/>
    <property type="match status" value="1"/>
</dbReference>
<evidence type="ECO:0000256" key="2">
    <source>
        <dbReference type="ARBA" id="ARBA00023186"/>
    </source>
</evidence>
<evidence type="ECO:0000313" key="5">
    <source>
        <dbReference type="Proteomes" id="UP001501508"/>
    </source>
</evidence>
<comment type="subcellular location">
    <subcellularLocation>
        <location evidence="3">Cytoplasm</location>
    </subcellularLocation>
</comment>
<evidence type="ECO:0000256" key="1">
    <source>
        <dbReference type="ARBA" id="ARBA00022988"/>
    </source>
</evidence>
<dbReference type="HAMAP" id="MF_01385">
    <property type="entry name" value="UreF"/>
    <property type="match status" value="1"/>
</dbReference>
<dbReference type="EMBL" id="BAABEY010000030">
    <property type="protein sequence ID" value="GAA4443653.1"/>
    <property type="molecule type" value="Genomic_DNA"/>
</dbReference>
<comment type="similarity">
    <text evidence="3">Belongs to the UreF family.</text>
</comment>
<evidence type="ECO:0000313" key="4">
    <source>
        <dbReference type="EMBL" id="GAA4443653.1"/>
    </source>
</evidence>
<dbReference type="InterPro" id="IPR038277">
    <property type="entry name" value="UreF_sf"/>
</dbReference>
<dbReference type="Gene3D" id="1.10.4190.10">
    <property type="entry name" value="Urease accessory protein UreF"/>
    <property type="match status" value="1"/>
</dbReference>
<dbReference type="Pfam" id="PF01730">
    <property type="entry name" value="UreF"/>
    <property type="match status" value="1"/>
</dbReference>
<sequence length="231" mass="25826">MREESVFFLGSLLHLSDPTLPIGGYTHSNGLETYVQEGIVKDSASVSMFTRHMLSYNLKYNDGIFMRLAYEAAAAGDQKLLTLLDQECSALKCAREIREASQKLGVRLHKIFSRKVQSGIIGAFAAGIGQEVEGHYCIMFGMYAQQLGIPLYDTLFAFYYNASVGMITNGVKLVPLGQLDGQDIMFDLQPLLRQLTAETIVLDPALRGICNIAFDIRCMQHERLYSRLYMS</sequence>
<dbReference type="Proteomes" id="UP001501508">
    <property type="component" value="Unassembled WGS sequence"/>
</dbReference>
<keyword evidence="1 3" id="KW-0996">Nickel insertion</keyword>
<accession>A0ABP8M700</accession>
<dbReference type="PIRSF" id="PIRSF009467">
    <property type="entry name" value="Ureas_acces_UreF"/>
    <property type="match status" value="1"/>
</dbReference>
<dbReference type="PANTHER" id="PTHR33620:SF1">
    <property type="entry name" value="UREASE ACCESSORY PROTEIN F"/>
    <property type="match status" value="1"/>
</dbReference>
<evidence type="ECO:0000256" key="3">
    <source>
        <dbReference type="HAMAP-Rule" id="MF_01385"/>
    </source>
</evidence>
<keyword evidence="2 3" id="KW-0143">Chaperone</keyword>
<comment type="function">
    <text evidence="3">Required for maturation of urease via the functional incorporation of the urease nickel metallocenter.</text>
</comment>
<keyword evidence="3" id="KW-0963">Cytoplasm</keyword>
<gene>
    <name evidence="3" type="primary">ureF</name>
    <name evidence="4" type="ORF">GCM10023091_32550</name>
</gene>
<name>A0ABP8M700_9BACT</name>
<protein>
    <recommendedName>
        <fullName evidence="3">Urease accessory protein UreF</fullName>
    </recommendedName>
</protein>
<keyword evidence="5" id="KW-1185">Reference proteome</keyword>
<dbReference type="RefSeq" id="WP_345031132.1">
    <property type="nucleotide sequence ID" value="NZ_BAABEY010000030.1"/>
</dbReference>
<comment type="caution">
    <text evidence="4">The sequence shown here is derived from an EMBL/GenBank/DDBJ whole genome shotgun (WGS) entry which is preliminary data.</text>
</comment>
<dbReference type="InterPro" id="IPR002639">
    <property type="entry name" value="UreF"/>
</dbReference>